<feature type="region of interest" description="Disordered" evidence="1">
    <location>
        <begin position="163"/>
        <end position="240"/>
    </location>
</feature>
<feature type="compositionally biased region" description="Low complexity" evidence="1">
    <location>
        <begin position="201"/>
        <end position="212"/>
    </location>
</feature>
<name>A0A3L6NKQ9_FUSOX</name>
<comment type="caution">
    <text evidence="2">The sequence shown here is derived from an EMBL/GenBank/DDBJ whole genome shotgun (WGS) entry which is preliminary data.</text>
</comment>
<organism evidence="2 3">
    <name type="scientific">Fusarium oxysporum f. sp. cepae</name>
    <dbReference type="NCBI Taxonomy" id="396571"/>
    <lineage>
        <taxon>Eukaryota</taxon>
        <taxon>Fungi</taxon>
        <taxon>Dikarya</taxon>
        <taxon>Ascomycota</taxon>
        <taxon>Pezizomycotina</taxon>
        <taxon>Sordariomycetes</taxon>
        <taxon>Hypocreomycetidae</taxon>
        <taxon>Hypocreales</taxon>
        <taxon>Nectriaceae</taxon>
        <taxon>Fusarium</taxon>
        <taxon>Fusarium oxysporum species complex</taxon>
    </lineage>
</organism>
<evidence type="ECO:0000313" key="3">
    <source>
        <dbReference type="Proteomes" id="UP000270866"/>
    </source>
</evidence>
<feature type="region of interest" description="Disordered" evidence="1">
    <location>
        <begin position="480"/>
        <end position="501"/>
    </location>
</feature>
<reference evidence="2 3" key="1">
    <citation type="journal article" date="2018" name="Sci. Rep.">
        <title>Characterisation of pathogen-specific regions and novel effector candidates in Fusarium oxysporum f. sp. cepae.</title>
        <authorList>
            <person name="Armitage A.D."/>
            <person name="Taylor A."/>
            <person name="Sobczyk M.K."/>
            <person name="Baxter L."/>
            <person name="Greenfield B.P."/>
            <person name="Bates H.J."/>
            <person name="Wilson F."/>
            <person name="Jackson A.C."/>
            <person name="Ott S."/>
            <person name="Harrison R.J."/>
            <person name="Clarkson J.P."/>
        </authorList>
    </citation>
    <scope>NUCLEOTIDE SEQUENCE [LARGE SCALE GENOMIC DNA]</scope>
    <source>
        <strain evidence="2 3">FoC_Fus2</strain>
    </source>
</reference>
<sequence length="644" mass="72799">MATANTTAEMKQALEAISIPAPSAPRGTPRIVPIRPPSGDALPVHTQFHDAQQNHHLKCQRIDNDIQKVSLMRILEHTENHDTQISALKNEIDALGKHLSTRKGQRYFHKICRILKDVEQVPKKIKKQATEAREYLTLRSRENYLQKDMSQLVSRMENKTPIDRWLLEPENSDTSSSEWAPSDYEQEQEDPEVAESFDQHGSSAPLSSTSGSGNMGEEASLSECSETAPSEFCTSEKTPTPLSGSKRSLALKLLMFLSTIDHASSPSDANPDQPYEEAAKYQLPQLIERYFECLYKRFKLSPRRPVACGIAQYFPAYDILRKAVQSEGIRLEPLQLNTKVDDHFLGKELTEREWVLSAIGNGKLLAEHGRYYDIVMDESPYIKISVKLAHLIDELNKLGVQTVRPTAKNLQNYRCQLQHLGSMPHFKEHGFKEPIAELSTLIERIGRSNDTYNRSINYLRLHLYHGLSFNLPSMSDGFGLLDEVDDEHPPSDSPSGSSTSTDMLKLLEQRNQTYSEKLNLMVTQSMQILQSRLEENNATNSQELSMLIQRAQALQDVRHQNLLYAASIVYHQQMLKWGETSSAHHGQMLERAIGECDWFLLAPESENSQFEGEDDTTAASTNKVLDTKQVELSSQDDAYVMVPA</sequence>
<feature type="compositionally biased region" description="Polar residues" evidence="1">
    <location>
        <begin position="222"/>
        <end position="240"/>
    </location>
</feature>
<gene>
    <name evidence="2" type="ORF">BFJ65_g8372</name>
</gene>
<evidence type="ECO:0000256" key="1">
    <source>
        <dbReference type="SAM" id="MobiDB-lite"/>
    </source>
</evidence>
<dbReference type="EMBL" id="MRCU01000005">
    <property type="protein sequence ID" value="RKK18053.1"/>
    <property type="molecule type" value="Genomic_DNA"/>
</dbReference>
<protein>
    <submittedName>
        <fullName evidence="2">Uncharacterized protein</fullName>
    </submittedName>
</protein>
<dbReference type="AlphaFoldDB" id="A0A3L6NKQ9"/>
<evidence type="ECO:0000313" key="2">
    <source>
        <dbReference type="EMBL" id="RKK18053.1"/>
    </source>
</evidence>
<dbReference type="Proteomes" id="UP000270866">
    <property type="component" value="Unassembled WGS sequence"/>
</dbReference>
<proteinExistence type="predicted"/>
<accession>A0A3L6NKQ9</accession>
<feature type="compositionally biased region" description="Acidic residues" evidence="1">
    <location>
        <begin position="184"/>
        <end position="195"/>
    </location>
</feature>